<reference evidence="2" key="1">
    <citation type="submission" date="2023-03" db="EMBL/GenBank/DDBJ databases">
        <title>Massive genome expansion in bonnet fungi (Mycena s.s.) driven by repeated elements and novel gene families across ecological guilds.</title>
        <authorList>
            <consortium name="Lawrence Berkeley National Laboratory"/>
            <person name="Harder C.B."/>
            <person name="Miyauchi S."/>
            <person name="Viragh M."/>
            <person name="Kuo A."/>
            <person name="Thoen E."/>
            <person name="Andreopoulos B."/>
            <person name="Lu D."/>
            <person name="Skrede I."/>
            <person name="Drula E."/>
            <person name="Henrissat B."/>
            <person name="Morin E."/>
            <person name="Kohler A."/>
            <person name="Barry K."/>
            <person name="LaButti K."/>
            <person name="Morin E."/>
            <person name="Salamov A."/>
            <person name="Lipzen A."/>
            <person name="Mereny Z."/>
            <person name="Hegedus B."/>
            <person name="Baldrian P."/>
            <person name="Stursova M."/>
            <person name="Weitz H."/>
            <person name="Taylor A."/>
            <person name="Grigoriev I.V."/>
            <person name="Nagy L.G."/>
            <person name="Martin F."/>
            <person name="Kauserud H."/>
        </authorList>
    </citation>
    <scope>NUCLEOTIDE SEQUENCE</scope>
    <source>
        <strain evidence="2">CBHHK182m</strain>
    </source>
</reference>
<name>A0AAD7JIN2_9AGAR</name>
<feature type="region of interest" description="Disordered" evidence="1">
    <location>
        <begin position="841"/>
        <end position="884"/>
    </location>
</feature>
<dbReference type="AlphaFoldDB" id="A0AAD7JIN2"/>
<feature type="compositionally biased region" description="Basic and acidic residues" evidence="1">
    <location>
        <begin position="49"/>
        <end position="73"/>
    </location>
</feature>
<organism evidence="2 3">
    <name type="scientific">Mycena metata</name>
    <dbReference type="NCBI Taxonomy" id="1033252"/>
    <lineage>
        <taxon>Eukaryota</taxon>
        <taxon>Fungi</taxon>
        <taxon>Dikarya</taxon>
        <taxon>Basidiomycota</taxon>
        <taxon>Agaricomycotina</taxon>
        <taxon>Agaricomycetes</taxon>
        <taxon>Agaricomycetidae</taxon>
        <taxon>Agaricales</taxon>
        <taxon>Marasmiineae</taxon>
        <taxon>Mycenaceae</taxon>
        <taxon>Mycena</taxon>
    </lineage>
</organism>
<dbReference type="PANTHER" id="PTHR48148">
    <property type="entry name" value="KERATINOCYTE PROLINE-RICH PROTEIN"/>
    <property type="match status" value="1"/>
</dbReference>
<protein>
    <submittedName>
        <fullName evidence="2">Uncharacterized protein</fullName>
    </submittedName>
</protein>
<feature type="region of interest" description="Disordered" evidence="1">
    <location>
        <begin position="172"/>
        <end position="290"/>
    </location>
</feature>
<evidence type="ECO:0000256" key="1">
    <source>
        <dbReference type="SAM" id="MobiDB-lite"/>
    </source>
</evidence>
<dbReference type="Proteomes" id="UP001215598">
    <property type="component" value="Unassembled WGS sequence"/>
</dbReference>
<proteinExistence type="predicted"/>
<feature type="compositionally biased region" description="Low complexity" evidence="1">
    <location>
        <begin position="662"/>
        <end position="692"/>
    </location>
</feature>
<feature type="compositionally biased region" description="Low complexity" evidence="1">
    <location>
        <begin position="179"/>
        <end position="200"/>
    </location>
</feature>
<feature type="compositionally biased region" description="Low complexity" evidence="1">
    <location>
        <begin position="219"/>
        <end position="228"/>
    </location>
</feature>
<feature type="compositionally biased region" description="Basic and acidic residues" evidence="1">
    <location>
        <begin position="715"/>
        <end position="730"/>
    </location>
</feature>
<keyword evidence="3" id="KW-1185">Reference proteome</keyword>
<accession>A0AAD7JIN2</accession>
<feature type="compositionally biased region" description="Acidic residues" evidence="1">
    <location>
        <begin position="264"/>
        <end position="275"/>
    </location>
</feature>
<comment type="caution">
    <text evidence="2">The sequence shown here is derived from an EMBL/GenBank/DDBJ whole genome shotgun (WGS) entry which is preliminary data.</text>
</comment>
<dbReference type="EMBL" id="JARKIB010000025">
    <property type="protein sequence ID" value="KAJ7765659.1"/>
    <property type="molecule type" value="Genomic_DNA"/>
</dbReference>
<feature type="region of interest" description="Disordered" evidence="1">
    <location>
        <begin position="552"/>
        <end position="583"/>
    </location>
</feature>
<feature type="region of interest" description="Disordered" evidence="1">
    <location>
        <begin position="46"/>
        <end position="122"/>
    </location>
</feature>
<dbReference type="PANTHER" id="PTHR48148:SF2">
    <property type="entry name" value="PA14 DOMAIN-CONTAINING PROTEIN"/>
    <property type="match status" value="1"/>
</dbReference>
<evidence type="ECO:0000313" key="2">
    <source>
        <dbReference type="EMBL" id="KAJ7765659.1"/>
    </source>
</evidence>
<feature type="compositionally biased region" description="Acidic residues" evidence="1">
    <location>
        <begin position="865"/>
        <end position="884"/>
    </location>
</feature>
<sequence length="884" mass="92619">MPLAPRFTHLIMVLVYADDESSRELAGLGPRFSFAGCPHSQGFVCTNTHENDDTDKNNENENGDENLHEKHYENPINDSDSDYHSAAVSVYPSPPPTASTPKRSVPLPGPASSSSSGSCSKQNAQDYHFGGILDSPVVLMKRACSCGPSGSAGAWAPLPSIVGPGLHNVFPPSPPPTTFTPTHALPPASPRPSSSLLLPIPEDDQSSDDYGGGDERRSAALQLLSPLSPEWPSNRQTPEAGDGGNVPLDERGGEMGDSVLMAPDAEDDEDEDADAGSDILAGRGGFGRPSLHPLDIPMSTTMPMFPLGKASGPDEDVDGAHLLLGFASHRVPHLQLQGEDATMHIQMQVPLSPASLRSTTSFGSMSPTSASSSGSFSSFDSPSSASEMELDDLDMEDLDPSGAVPQSSPLSVPAWGPPSPPSSLYPTSPYTFGYGIPLAGPSSYHSPALRALPLLSPPPKASFFHENDGAKCEEEELDELDLDMELGLGFGMSSSPSPSRRAVARLPELEDVDPPFFDHNRGSAFAETEALGESDVEVEGRSRMMEDADATVQLEPPDPPHGSSLWGEDADLPASTAGDTDGGNALHLSLPLSSASDLANKAFTPPPSILDGYTPTELAMRLPFPDGDADADAETPAHKRMREELEGLLAVRARARVALAACQQSTSSSSTSSTPSSPSSSASASPTASPSASPSPEPPENRSGSGSPGTTPTVLDHELRRTVPRDAGEPRRRRKRAKELGREIDALVGLRLGLLPPPVVAPAPVVAPVSIFAAPAASPSGSSGEMDVEQQTLNTLTQKLPQPPKPHNIRRDKAGLAGLASVPQLVARMILRRRERCVRGLDGGASKAGRGRGASPLRVGAVFGEDGDGEDEAQDAEMDVDVDV</sequence>
<evidence type="ECO:0000313" key="3">
    <source>
        <dbReference type="Proteomes" id="UP001215598"/>
    </source>
</evidence>
<feature type="compositionally biased region" description="Low complexity" evidence="1">
    <location>
        <begin position="360"/>
        <end position="387"/>
    </location>
</feature>
<feature type="region of interest" description="Disordered" evidence="1">
    <location>
        <begin position="662"/>
        <end position="738"/>
    </location>
</feature>
<feature type="compositionally biased region" description="Polar residues" evidence="1">
    <location>
        <begin position="702"/>
        <end position="713"/>
    </location>
</feature>
<gene>
    <name evidence="2" type="ORF">B0H16DRAFT_1687286</name>
</gene>
<feature type="compositionally biased region" description="Acidic residues" evidence="1">
    <location>
        <begin position="388"/>
        <end position="399"/>
    </location>
</feature>
<feature type="region of interest" description="Disordered" evidence="1">
    <location>
        <begin position="355"/>
        <end position="420"/>
    </location>
</feature>